<evidence type="ECO:0000313" key="2">
    <source>
        <dbReference type="EMBL" id="HJA92023.1"/>
    </source>
</evidence>
<feature type="signal peptide" evidence="1">
    <location>
        <begin position="1"/>
        <end position="24"/>
    </location>
</feature>
<organism evidence="2 3">
    <name type="scientific">Candidatus Eisenbergiella merdipullorum</name>
    <dbReference type="NCBI Taxonomy" id="2838553"/>
    <lineage>
        <taxon>Bacteria</taxon>
        <taxon>Bacillati</taxon>
        <taxon>Bacillota</taxon>
        <taxon>Clostridia</taxon>
        <taxon>Lachnospirales</taxon>
        <taxon>Lachnospiraceae</taxon>
        <taxon>Eisenbergiella</taxon>
    </lineage>
</organism>
<dbReference type="EMBL" id="DWYY01000034">
    <property type="protein sequence ID" value="HJA92023.1"/>
    <property type="molecule type" value="Genomic_DNA"/>
</dbReference>
<dbReference type="AlphaFoldDB" id="A0A9D2KYY4"/>
<protein>
    <recommendedName>
        <fullName evidence="4">Lipoprotein</fullName>
    </recommendedName>
</protein>
<name>A0A9D2KYY4_9FIRM</name>
<reference evidence="2" key="2">
    <citation type="submission" date="2021-04" db="EMBL/GenBank/DDBJ databases">
        <authorList>
            <person name="Gilroy R."/>
        </authorList>
    </citation>
    <scope>NUCLEOTIDE SEQUENCE</scope>
    <source>
        <strain evidence="2">CHK179-7159</strain>
    </source>
</reference>
<evidence type="ECO:0000256" key="1">
    <source>
        <dbReference type="SAM" id="SignalP"/>
    </source>
</evidence>
<keyword evidence="1" id="KW-0732">Signal</keyword>
<evidence type="ECO:0008006" key="4">
    <source>
        <dbReference type="Google" id="ProtNLM"/>
    </source>
</evidence>
<evidence type="ECO:0000313" key="3">
    <source>
        <dbReference type="Proteomes" id="UP000886858"/>
    </source>
</evidence>
<proteinExistence type="predicted"/>
<reference evidence="2" key="1">
    <citation type="journal article" date="2021" name="PeerJ">
        <title>Extensive microbial diversity within the chicken gut microbiome revealed by metagenomics and culture.</title>
        <authorList>
            <person name="Gilroy R."/>
            <person name="Ravi A."/>
            <person name="Getino M."/>
            <person name="Pursley I."/>
            <person name="Horton D.L."/>
            <person name="Alikhan N.F."/>
            <person name="Baker D."/>
            <person name="Gharbi K."/>
            <person name="Hall N."/>
            <person name="Watson M."/>
            <person name="Adriaenssens E.M."/>
            <person name="Foster-Nyarko E."/>
            <person name="Jarju S."/>
            <person name="Secka A."/>
            <person name="Antonio M."/>
            <person name="Oren A."/>
            <person name="Chaudhuri R.R."/>
            <person name="La Ragione R."/>
            <person name="Hildebrand F."/>
            <person name="Pallen M.J."/>
        </authorList>
    </citation>
    <scope>NUCLEOTIDE SEQUENCE</scope>
    <source>
        <strain evidence="2">CHK179-7159</strain>
    </source>
</reference>
<comment type="caution">
    <text evidence="2">The sequence shown here is derived from an EMBL/GenBank/DDBJ whole genome shotgun (WGS) entry which is preliminary data.</text>
</comment>
<dbReference type="Proteomes" id="UP000886858">
    <property type="component" value="Unassembled WGS sequence"/>
</dbReference>
<sequence>MNRIRYRAAGFFAAMLLSVIPGCARQASSEAVQAAAPDAVEIVSRDFSHAGYVDSIAFLLPDGWTFESYERTNAGEDMDPREWGFQICIGGEDTQKLYLLGSRQTGEKAGKYDLSEETPEAVHTGAGLTGKRYTRQITLENGEVRQEYYVLFDAVAGSSAVYQVYASLSPEEYEERRAALDSLVAGISIAAVAKAQ</sequence>
<accession>A0A9D2KYY4</accession>
<gene>
    <name evidence="2" type="ORF">H9717_02705</name>
</gene>
<feature type="chain" id="PRO_5039424120" description="Lipoprotein" evidence="1">
    <location>
        <begin position="25"/>
        <end position="196"/>
    </location>
</feature>